<reference evidence="3 4" key="1">
    <citation type="submission" date="2016-10" db="EMBL/GenBank/DDBJ databases">
        <authorList>
            <person name="de Groot N.N."/>
        </authorList>
    </citation>
    <scope>NUCLEOTIDE SEQUENCE [LARGE SCALE GENOMIC DNA]</scope>
    <source>
        <strain evidence="3 4">Nm22</strain>
    </source>
</reference>
<name>A0A1H8ESV1_9PROT</name>
<feature type="compositionally biased region" description="Polar residues" evidence="1">
    <location>
        <begin position="7"/>
        <end position="22"/>
    </location>
</feature>
<dbReference type="InterPro" id="IPR038610">
    <property type="entry name" value="FliK-like_C_sf"/>
</dbReference>
<evidence type="ECO:0000256" key="1">
    <source>
        <dbReference type="SAM" id="MobiDB-lite"/>
    </source>
</evidence>
<dbReference type="InterPro" id="IPR021136">
    <property type="entry name" value="Flagellar_hook_control-like_C"/>
</dbReference>
<dbReference type="Gene3D" id="3.30.750.140">
    <property type="match status" value="1"/>
</dbReference>
<evidence type="ECO:0000313" key="3">
    <source>
        <dbReference type="EMBL" id="SEN21957.1"/>
    </source>
</evidence>
<dbReference type="EMBL" id="FOCP01000010">
    <property type="protein sequence ID" value="SEN21957.1"/>
    <property type="molecule type" value="Genomic_DNA"/>
</dbReference>
<protein>
    <submittedName>
        <fullName evidence="3">Hook-length control protein FliK</fullName>
    </submittedName>
</protein>
<organism evidence="3 4">
    <name type="scientific">Nitrosomonas marina</name>
    <dbReference type="NCBI Taxonomy" id="917"/>
    <lineage>
        <taxon>Bacteria</taxon>
        <taxon>Pseudomonadati</taxon>
        <taxon>Pseudomonadota</taxon>
        <taxon>Betaproteobacteria</taxon>
        <taxon>Nitrosomonadales</taxon>
        <taxon>Nitrosomonadaceae</taxon>
        <taxon>Nitrosomonas</taxon>
    </lineage>
</organism>
<accession>A0A1H8ESV1</accession>
<dbReference type="Proteomes" id="UP000199459">
    <property type="component" value="Unassembled WGS sequence"/>
</dbReference>
<dbReference type="Pfam" id="PF02120">
    <property type="entry name" value="Flg_hook"/>
    <property type="match status" value="1"/>
</dbReference>
<evidence type="ECO:0000313" key="4">
    <source>
        <dbReference type="Proteomes" id="UP000199459"/>
    </source>
</evidence>
<feature type="domain" description="Flagellar hook-length control protein-like C-terminal" evidence="2">
    <location>
        <begin position="257"/>
        <end position="334"/>
    </location>
</feature>
<dbReference type="AlphaFoldDB" id="A0A1H8ESV1"/>
<evidence type="ECO:0000259" key="2">
    <source>
        <dbReference type="Pfam" id="PF02120"/>
    </source>
</evidence>
<dbReference type="STRING" id="917.SAMN05216326_13136"/>
<feature type="region of interest" description="Disordered" evidence="1">
    <location>
        <begin position="1"/>
        <end position="24"/>
    </location>
</feature>
<gene>
    <name evidence="3" type="ORF">SAMN05216325_11090</name>
</gene>
<proteinExistence type="predicted"/>
<sequence length="335" mass="37935">MIPTYIKTDNISQPSPTKTDTPINPIAPISRVAKISDASQEFSRFVPGQKYQAFVEKRLPNGNFSIHIADKSFQMRLPDNIRSGDELTLTFISYQPRLKFALHHGDTNDAAKQNTLISTAGKFVDTIIHAKERNPILRSSVRTNPELTHTDVNRPEFPLLLQKTIRQSGLFYESHLAQWIKGKYSLEDLKQEPQASLPRTAPATASLSTPVNTQLVSQVQQQLTVLESGHIAWNGEIWNGQHAWWEIYEDNTSREHQTHERQATRWHTDLILTLPELGKISVQLSFNIQNIKISIHADDDKAALLIKTNQASLSHGLKEKGLTIQSFRVQHDDSK</sequence>